<dbReference type="RefSeq" id="WP_111628121.1">
    <property type="nucleotide sequence ID" value="NZ_QLMC01000002.1"/>
</dbReference>
<keyword evidence="2" id="KW-1185">Reference proteome</keyword>
<evidence type="ECO:0000313" key="2">
    <source>
        <dbReference type="Proteomes" id="UP000248790"/>
    </source>
</evidence>
<dbReference type="AlphaFoldDB" id="A0A327X5J6"/>
<dbReference type="EMBL" id="QLMC01000002">
    <property type="protein sequence ID" value="RAK00373.1"/>
    <property type="molecule type" value="Genomic_DNA"/>
</dbReference>
<proteinExistence type="predicted"/>
<organism evidence="1 2">
    <name type="scientific">Larkinella arboricola</name>
    <dbReference type="NCBI Taxonomy" id="643671"/>
    <lineage>
        <taxon>Bacteria</taxon>
        <taxon>Pseudomonadati</taxon>
        <taxon>Bacteroidota</taxon>
        <taxon>Cytophagia</taxon>
        <taxon>Cytophagales</taxon>
        <taxon>Spirosomataceae</taxon>
        <taxon>Larkinella</taxon>
    </lineage>
</organism>
<evidence type="ECO:0000313" key="1">
    <source>
        <dbReference type="EMBL" id="RAK00373.1"/>
    </source>
</evidence>
<name>A0A327X5J6_LARAB</name>
<dbReference type="OrthoDB" id="949595at2"/>
<dbReference type="Proteomes" id="UP000248790">
    <property type="component" value="Unassembled WGS sequence"/>
</dbReference>
<dbReference type="InterPro" id="IPR023393">
    <property type="entry name" value="START-like_dom_sf"/>
</dbReference>
<comment type="caution">
    <text evidence="1">The sequence shown here is derived from an EMBL/GenBank/DDBJ whole genome shotgun (WGS) entry which is preliminary data.</text>
</comment>
<gene>
    <name evidence="1" type="ORF">LX87_02075</name>
</gene>
<evidence type="ECO:0008006" key="3">
    <source>
        <dbReference type="Google" id="ProtNLM"/>
    </source>
</evidence>
<protein>
    <recommendedName>
        <fullName evidence="3">Polyketide cyclase/dehydrase/lipid transport protein</fullName>
    </recommendedName>
</protein>
<dbReference type="SUPFAM" id="SSF55961">
    <property type="entry name" value="Bet v1-like"/>
    <property type="match status" value="1"/>
</dbReference>
<sequence>MITVRHSELIRLPITEVYGLLGCYEYDLLWRSNLHELKQNVPGLARSGMKLHQEVRLFDQQMTILAEVTAAAPNRRTAHESVNSPVDLWEQRLFERVHKETRVTYELSVELKGWQRLMAPLLIHQLQRQFRNDLLRVKQLLEETPNPLIELPKRLL</sequence>
<accession>A0A327X5J6</accession>
<reference evidence="1 2" key="1">
    <citation type="submission" date="2018-06" db="EMBL/GenBank/DDBJ databases">
        <title>Genomic Encyclopedia of Archaeal and Bacterial Type Strains, Phase II (KMG-II): from individual species to whole genera.</title>
        <authorList>
            <person name="Goeker M."/>
        </authorList>
    </citation>
    <scope>NUCLEOTIDE SEQUENCE [LARGE SCALE GENOMIC DNA]</scope>
    <source>
        <strain evidence="1 2">DSM 21851</strain>
    </source>
</reference>
<dbReference type="Gene3D" id="3.30.530.20">
    <property type="match status" value="1"/>
</dbReference>